<organism evidence="2 3">
    <name type="scientific">Falsiroseomonas frigidaquae</name>
    <dbReference type="NCBI Taxonomy" id="487318"/>
    <lineage>
        <taxon>Bacteria</taxon>
        <taxon>Pseudomonadati</taxon>
        <taxon>Pseudomonadota</taxon>
        <taxon>Alphaproteobacteria</taxon>
        <taxon>Acetobacterales</taxon>
        <taxon>Roseomonadaceae</taxon>
        <taxon>Falsiroseomonas</taxon>
    </lineage>
</organism>
<dbReference type="InterPro" id="IPR041375">
    <property type="entry name" value="VapC45_PIN-like"/>
</dbReference>
<comment type="caution">
    <text evidence="2">The sequence shown here is derived from an EMBL/GenBank/DDBJ whole genome shotgun (WGS) entry which is preliminary data.</text>
</comment>
<dbReference type="Pfam" id="PF18478">
    <property type="entry name" value="PIN_10"/>
    <property type="match status" value="1"/>
</dbReference>
<dbReference type="RefSeq" id="WP_168051971.1">
    <property type="nucleotide sequence ID" value="NZ_JAATJR010000006.1"/>
</dbReference>
<gene>
    <name evidence="2" type="ORF">HB662_19770</name>
</gene>
<evidence type="ECO:0000313" key="2">
    <source>
        <dbReference type="EMBL" id="NKE47028.1"/>
    </source>
</evidence>
<dbReference type="Proteomes" id="UP000765160">
    <property type="component" value="Unassembled WGS sequence"/>
</dbReference>
<protein>
    <recommendedName>
        <fullName evidence="1">VapC45 PIN like domain-containing protein</fullName>
    </recommendedName>
</protein>
<sequence>MRIVIDACLPPWLVECLTPIAEPCGCRVEHVTRLYGQGCKDPDWIGRLTSEGGALFITHDRQMRRRPLEIQALLASSCVGIVLAPGWQDDDDHVLVARLLLHWPLILEAAKETPPQLRELGWSLKMKPPRNWRGWDKIAGRLTQHRPRGPHPKE</sequence>
<proteinExistence type="predicted"/>
<name>A0ABX1F3T2_9PROT</name>
<feature type="domain" description="VapC45 PIN like" evidence="1">
    <location>
        <begin position="1"/>
        <end position="84"/>
    </location>
</feature>
<evidence type="ECO:0000313" key="3">
    <source>
        <dbReference type="Proteomes" id="UP000765160"/>
    </source>
</evidence>
<evidence type="ECO:0000259" key="1">
    <source>
        <dbReference type="Pfam" id="PF18478"/>
    </source>
</evidence>
<reference evidence="2 3" key="1">
    <citation type="submission" date="2020-03" db="EMBL/GenBank/DDBJ databases">
        <title>Roseomonas selenitidurans sp. nov. isolated from soil.</title>
        <authorList>
            <person name="Liu H."/>
        </authorList>
    </citation>
    <scope>NUCLEOTIDE SEQUENCE [LARGE SCALE GENOMIC DNA]</scope>
    <source>
        <strain evidence="2 3">JCM 15073</strain>
    </source>
</reference>
<keyword evidence="3" id="KW-1185">Reference proteome</keyword>
<accession>A0ABX1F3T2</accession>
<dbReference type="EMBL" id="JAAVTX010000006">
    <property type="protein sequence ID" value="NKE47028.1"/>
    <property type="molecule type" value="Genomic_DNA"/>
</dbReference>